<accession>A0A6G9QHN9</accession>
<dbReference type="InterPro" id="IPR004843">
    <property type="entry name" value="Calcineurin-like_PHP"/>
</dbReference>
<proteinExistence type="inferred from homology"/>
<keyword evidence="1" id="KW-0479">Metal-binding</keyword>
<dbReference type="Gene3D" id="3.60.21.10">
    <property type="match status" value="1"/>
</dbReference>
<reference evidence="6 7" key="1">
    <citation type="submission" date="2020-03" db="EMBL/GenBank/DDBJ databases">
        <title>Complete genome sequence of Shewanella sp.</title>
        <authorList>
            <person name="Kim Y.-S."/>
            <person name="Kim S.-J."/>
            <person name="Jung H.-K."/>
            <person name="Kim K.-H."/>
        </authorList>
    </citation>
    <scope>NUCLEOTIDE SEQUENCE [LARGE SCALE GENOMIC DNA]</scope>
    <source>
        <strain evidence="6 7">PN3F2</strain>
    </source>
</reference>
<comment type="similarity">
    <text evidence="4">Belongs to the cyclic nucleotide phosphodiesterase class-III family.</text>
</comment>
<gene>
    <name evidence="6" type="primary">cpdA</name>
    <name evidence="6" type="ORF">HBH39_02895</name>
</gene>
<dbReference type="KEGG" id="saes:HBH39_02895"/>
<dbReference type="PANTHER" id="PTHR42988:SF2">
    <property type="entry name" value="CYCLIC NUCLEOTIDE PHOSPHODIESTERASE CBUA0032-RELATED"/>
    <property type="match status" value="1"/>
</dbReference>
<dbReference type="SUPFAM" id="SSF56300">
    <property type="entry name" value="Metallo-dependent phosphatases"/>
    <property type="match status" value="1"/>
</dbReference>
<evidence type="ECO:0000256" key="3">
    <source>
        <dbReference type="ARBA" id="ARBA00023004"/>
    </source>
</evidence>
<protein>
    <submittedName>
        <fullName evidence="6">3',5'-cyclic-AMP phosphodiesterase</fullName>
        <ecNumber evidence="6">3.1.4.53</ecNumber>
    </submittedName>
</protein>
<dbReference type="RefSeq" id="WP_167675457.1">
    <property type="nucleotide sequence ID" value="NZ_CP050313.1"/>
</dbReference>
<dbReference type="EC" id="3.1.4.53" evidence="6"/>
<dbReference type="PANTHER" id="PTHR42988">
    <property type="entry name" value="PHOSPHOHYDROLASE"/>
    <property type="match status" value="1"/>
</dbReference>
<dbReference type="Proteomes" id="UP000502608">
    <property type="component" value="Chromosome"/>
</dbReference>
<dbReference type="CDD" id="cd07402">
    <property type="entry name" value="MPP_GpdQ"/>
    <property type="match status" value="1"/>
</dbReference>
<evidence type="ECO:0000313" key="6">
    <source>
        <dbReference type="EMBL" id="QIR13585.1"/>
    </source>
</evidence>
<dbReference type="NCBIfam" id="NF008359">
    <property type="entry name" value="PRK11148.1"/>
    <property type="match status" value="1"/>
</dbReference>
<dbReference type="GO" id="GO:0004115">
    <property type="term" value="F:3',5'-cyclic-AMP phosphodiesterase activity"/>
    <property type="evidence" value="ECO:0007669"/>
    <property type="project" value="UniProtKB-EC"/>
</dbReference>
<evidence type="ECO:0000259" key="5">
    <source>
        <dbReference type="Pfam" id="PF00149"/>
    </source>
</evidence>
<dbReference type="InterPro" id="IPR029052">
    <property type="entry name" value="Metallo-depent_PP-like"/>
</dbReference>
<evidence type="ECO:0000313" key="7">
    <source>
        <dbReference type="Proteomes" id="UP000502608"/>
    </source>
</evidence>
<sequence>MLKSAVNYHFDNNQPVRLIQITDPHLFADPDSKLLGVNTAQSLQAVIDSFLTSSLSADLLITSGDISQDYSPKSYSNFVEQIASINLPCHYLPGNHDDPRVMALHMQGEHIFGQQRIIAGDWQILMLDSTIRSKPGGFMGDHQFTLIDLAIKAEPNKHVLLVMHHNPILMKCTWLDQHCMANGDEFIQRMSQYPQVKGLLWGHVHQQVDTIHRGPHGNIALMATPSTCIQFKPLSGHFALDGLQPGYRLLELACDGSIQSQVYRVEGDRFSPDNDASGY</sequence>
<organism evidence="6 7">
    <name type="scientific">Shewanella aestuarii</name>
    <dbReference type="NCBI Taxonomy" id="1028752"/>
    <lineage>
        <taxon>Bacteria</taxon>
        <taxon>Pseudomonadati</taxon>
        <taxon>Pseudomonadota</taxon>
        <taxon>Gammaproteobacteria</taxon>
        <taxon>Alteromonadales</taxon>
        <taxon>Shewanellaceae</taxon>
        <taxon>Shewanella</taxon>
    </lineage>
</organism>
<keyword evidence="2 6" id="KW-0378">Hydrolase</keyword>
<dbReference type="InterPro" id="IPR026575">
    <property type="entry name" value="GpdQ/CpdA-like"/>
</dbReference>
<name>A0A6G9QHN9_9GAMM</name>
<keyword evidence="3" id="KW-0408">Iron</keyword>
<evidence type="ECO:0000256" key="1">
    <source>
        <dbReference type="ARBA" id="ARBA00022723"/>
    </source>
</evidence>
<evidence type="ECO:0000256" key="2">
    <source>
        <dbReference type="ARBA" id="ARBA00022801"/>
    </source>
</evidence>
<feature type="domain" description="Calcineurin-like phosphoesterase" evidence="5">
    <location>
        <begin position="17"/>
        <end position="206"/>
    </location>
</feature>
<evidence type="ECO:0000256" key="4">
    <source>
        <dbReference type="ARBA" id="ARBA00025742"/>
    </source>
</evidence>
<dbReference type="GO" id="GO:0046872">
    <property type="term" value="F:metal ion binding"/>
    <property type="evidence" value="ECO:0007669"/>
    <property type="project" value="UniProtKB-KW"/>
</dbReference>
<dbReference type="InterPro" id="IPR050884">
    <property type="entry name" value="CNP_phosphodiesterase-III"/>
</dbReference>
<dbReference type="AlphaFoldDB" id="A0A6G9QHN9"/>
<dbReference type="EMBL" id="CP050313">
    <property type="protein sequence ID" value="QIR13585.1"/>
    <property type="molecule type" value="Genomic_DNA"/>
</dbReference>
<keyword evidence="7" id="KW-1185">Reference proteome</keyword>
<dbReference type="Pfam" id="PF00149">
    <property type="entry name" value="Metallophos"/>
    <property type="match status" value="1"/>
</dbReference>